<dbReference type="EMBL" id="FPAS01000001">
    <property type="protein sequence ID" value="SFT38683.1"/>
    <property type="molecule type" value="Genomic_DNA"/>
</dbReference>
<proteinExistence type="predicted"/>
<dbReference type="AlphaFoldDB" id="A0A1I6XKP6"/>
<reference evidence="1 2" key="1">
    <citation type="submission" date="2016-10" db="EMBL/GenBank/DDBJ databases">
        <authorList>
            <person name="de Groot N.N."/>
        </authorList>
    </citation>
    <scope>NUCLEOTIDE SEQUENCE [LARGE SCALE GENOMIC DNA]</scope>
    <source>
        <strain evidence="1 2">CGMCC 1.7005</strain>
    </source>
</reference>
<protein>
    <submittedName>
        <fullName evidence="1">SUKH-3 immunity protein</fullName>
    </submittedName>
</protein>
<keyword evidence="2" id="KW-1185">Reference proteome</keyword>
<sequence>MNTNPLNTEDKDKLFGFLNGDLSTEALEQWLYYTPDLEERLGKEFYFELIDTNYRNKQVRHELKKIVFQNYITTDDFNEWKLHALLKKSGWFKDRNLEISNSTFPSTQAFENALSIINEFGRLKFNSNETHEEWTPTLLEFLTEPYEKNTDEFETNISLVCFAYTHNAHVYLYVDDNNNYYTDNIAGDFLYKYTGPTFDQLLKEILQIVDEDNFEKFATSKKITQEKAIRNKPTALHSSPTKSFLTRLWNWMKD</sequence>
<evidence type="ECO:0000313" key="2">
    <source>
        <dbReference type="Proteomes" id="UP000236454"/>
    </source>
</evidence>
<dbReference type="Proteomes" id="UP000236454">
    <property type="component" value="Unassembled WGS sequence"/>
</dbReference>
<gene>
    <name evidence="1" type="ORF">SAMN05216474_0267</name>
</gene>
<accession>A0A1I6XKP6</accession>
<name>A0A1I6XKP6_9FLAO</name>
<dbReference type="STRING" id="477690.SAMN05216474_0267"/>
<evidence type="ECO:0000313" key="1">
    <source>
        <dbReference type="EMBL" id="SFT38683.1"/>
    </source>
</evidence>
<dbReference type="OrthoDB" id="6398539at2"/>
<dbReference type="RefSeq" id="WP_090245492.1">
    <property type="nucleotide sequence ID" value="NZ_FPAS01000001.1"/>
</dbReference>
<organism evidence="1 2">
    <name type="scientific">Lishizhenia tianjinensis</name>
    <dbReference type="NCBI Taxonomy" id="477690"/>
    <lineage>
        <taxon>Bacteria</taxon>
        <taxon>Pseudomonadati</taxon>
        <taxon>Bacteroidota</taxon>
        <taxon>Flavobacteriia</taxon>
        <taxon>Flavobacteriales</taxon>
        <taxon>Crocinitomicaceae</taxon>
        <taxon>Lishizhenia</taxon>
    </lineage>
</organism>